<dbReference type="GO" id="GO:0004620">
    <property type="term" value="F:phospholipase activity"/>
    <property type="evidence" value="ECO:0007669"/>
    <property type="project" value="TreeGrafter"/>
</dbReference>
<accession>A0A150GR48</accession>
<dbReference type="Gene3D" id="1.25.40.20">
    <property type="entry name" value="Ankyrin repeat-containing domain"/>
    <property type="match status" value="1"/>
</dbReference>
<dbReference type="EMBL" id="LSYV01000011">
    <property type="protein sequence ID" value="KXZ52346.1"/>
    <property type="molecule type" value="Genomic_DNA"/>
</dbReference>
<dbReference type="GO" id="GO:0030149">
    <property type="term" value="P:sphingolipid catabolic process"/>
    <property type="evidence" value="ECO:0007669"/>
    <property type="project" value="TreeGrafter"/>
</dbReference>
<proteinExistence type="predicted"/>
<dbReference type="PANTHER" id="PTHR12393">
    <property type="entry name" value="SPHINGOMYELIN PHOSPHODIESTERASE RELATED"/>
    <property type="match status" value="1"/>
</dbReference>
<dbReference type="GO" id="GO:0071944">
    <property type="term" value="C:cell periphery"/>
    <property type="evidence" value="ECO:0007669"/>
    <property type="project" value="TreeGrafter"/>
</dbReference>
<gene>
    <name evidence="1" type="ORF">GPECTOR_10g979</name>
</gene>
<name>A0A150GR48_GONPE</name>
<sequence length="561" mass="60397">MAQQQQQPVRAPAREHWSSRVWPQLPPELAERIVGCLNRNVLAATFRQLNKATAEHYSGSQHTAIHLSEPVPPHAFAAHWLAPGATRGLNMERRKKLVCLVAASGVLPNLEVALQAAGFCQAPWVAFEAAAGAGQLAMCQWLLDRFQSRSEERTAPSFAGDAWLAAAAGGHRHVCELLLPTVGRDTQLLKAAIGEAMRGGHSGLADWLLQQHPAPTDAEFRYLHGAAHGCDLPTLQRAWLPAEWRLHTNTVVDLIASAAGSPAPDWAAKVEWLEAQAHVLGGPDAAEEAAALPDDSEALARLTWLRGRGYPVDARAVGAAAGSGNMAALQYLLAEVPVGNVSSVDAMSVLDAAERGHLAALQALHAAGWPIQRHLRDFTHGAASSGQLQLLAWLLEAQWAEPAALDAELFAAAAESGSVELLAWLRQRGCPWDSAACWAAAGTGCEEALEWLVDQGCPMEEDGRPYMAACGNYGDMATVRCLRRLGVPWGRSGRVFLAAVGHSFVPARLPLLRCQLQEGCPVDYAAVEERTRGWSWVAHAHADAVLRQVREQLGRRQPHHG</sequence>
<dbReference type="GO" id="GO:0005783">
    <property type="term" value="C:endoplasmic reticulum"/>
    <property type="evidence" value="ECO:0007669"/>
    <property type="project" value="TreeGrafter"/>
</dbReference>
<dbReference type="GO" id="GO:0046513">
    <property type="term" value="P:ceramide biosynthetic process"/>
    <property type="evidence" value="ECO:0007669"/>
    <property type="project" value="TreeGrafter"/>
</dbReference>
<dbReference type="InterPro" id="IPR036770">
    <property type="entry name" value="Ankyrin_rpt-contain_sf"/>
</dbReference>
<evidence type="ECO:0000313" key="2">
    <source>
        <dbReference type="Proteomes" id="UP000075714"/>
    </source>
</evidence>
<dbReference type="PANTHER" id="PTHR12393:SF6">
    <property type="entry name" value="SPHINGOMYELIN PHOSPHODIESTERASE 2"/>
    <property type="match status" value="1"/>
</dbReference>
<evidence type="ECO:0000313" key="1">
    <source>
        <dbReference type="EMBL" id="KXZ52346.1"/>
    </source>
</evidence>
<organism evidence="1 2">
    <name type="scientific">Gonium pectorale</name>
    <name type="common">Green alga</name>
    <dbReference type="NCBI Taxonomy" id="33097"/>
    <lineage>
        <taxon>Eukaryota</taxon>
        <taxon>Viridiplantae</taxon>
        <taxon>Chlorophyta</taxon>
        <taxon>core chlorophytes</taxon>
        <taxon>Chlorophyceae</taxon>
        <taxon>CS clade</taxon>
        <taxon>Chlamydomonadales</taxon>
        <taxon>Volvocaceae</taxon>
        <taxon>Gonium</taxon>
    </lineage>
</organism>
<dbReference type="GO" id="GO:0016020">
    <property type="term" value="C:membrane"/>
    <property type="evidence" value="ECO:0007669"/>
    <property type="project" value="TreeGrafter"/>
</dbReference>
<comment type="caution">
    <text evidence="1">The sequence shown here is derived from an EMBL/GenBank/DDBJ whole genome shotgun (WGS) entry which is preliminary data.</text>
</comment>
<keyword evidence="2" id="KW-1185">Reference proteome</keyword>
<protein>
    <submittedName>
        <fullName evidence="1">Uncharacterized protein</fullName>
    </submittedName>
</protein>
<dbReference type="SUPFAM" id="SSF48403">
    <property type="entry name" value="Ankyrin repeat"/>
    <property type="match status" value="1"/>
</dbReference>
<dbReference type="Proteomes" id="UP000075714">
    <property type="component" value="Unassembled WGS sequence"/>
</dbReference>
<dbReference type="AlphaFoldDB" id="A0A150GR48"/>
<reference evidence="2" key="1">
    <citation type="journal article" date="2016" name="Nat. Commun.">
        <title>The Gonium pectorale genome demonstrates co-option of cell cycle regulation during the evolution of multicellularity.</title>
        <authorList>
            <person name="Hanschen E.R."/>
            <person name="Marriage T.N."/>
            <person name="Ferris P.J."/>
            <person name="Hamaji T."/>
            <person name="Toyoda A."/>
            <person name="Fujiyama A."/>
            <person name="Neme R."/>
            <person name="Noguchi H."/>
            <person name="Minakuchi Y."/>
            <person name="Suzuki M."/>
            <person name="Kawai-Toyooka H."/>
            <person name="Smith D.R."/>
            <person name="Sparks H."/>
            <person name="Anderson J."/>
            <person name="Bakaric R."/>
            <person name="Luria V."/>
            <person name="Karger A."/>
            <person name="Kirschner M.W."/>
            <person name="Durand P.M."/>
            <person name="Michod R.E."/>
            <person name="Nozaki H."/>
            <person name="Olson B.J."/>
        </authorList>
    </citation>
    <scope>NUCLEOTIDE SEQUENCE [LARGE SCALE GENOMIC DNA]</scope>
    <source>
        <strain evidence="2">NIES-2863</strain>
    </source>
</reference>